<gene>
    <name evidence="5" type="ORF">B0O44_11018</name>
</gene>
<dbReference type="GO" id="GO:0043565">
    <property type="term" value="F:sequence-specific DNA binding"/>
    <property type="evidence" value="ECO:0007669"/>
    <property type="project" value="InterPro"/>
</dbReference>
<dbReference type="SUPFAM" id="SSF46785">
    <property type="entry name" value="Winged helix' DNA-binding domain"/>
    <property type="match status" value="1"/>
</dbReference>
<dbReference type="InterPro" id="IPR019887">
    <property type="entry name" value="Tscrpt_reg_AsnC/Lrp_C"/>
</dbReference>
<dbReference type="Pfam" id="PF13412">
    <property type="entry name" value="HTH_24"/>
    <property type="match status" value="1"/>
</dbReference>
<dbReference type="OrthoDB" id="1094536at2"/>
<dbReference type="InterPro" id="IPR000485">
    <property type="entry name" value="AsnC-type_HTH_dom"/>
</dbReference>
<keyword evidence="1" id="KW-0805">Transcription regulation</keyword>
<name>A0A318U6Y2_9SPHI</name>
<dbReference type="GO" id="GO:0005829">
    <property type="term" value="C:cytosol"/>
    <property type="evidence" value="ECO:0007669"/>
    <property type="project" value="TreeGrafter"/>
</dbReference>
<dbReference type="SUPFAM" id="SSF54909">
    <property type="entry name" value="Dimeric alpha+beta barrel"/>
    <property type="match status" value="1"/>
</dbReference>
<feature type="domain" description="HTH asnC-type" evidence="4">
    <location>
        <begin position="7"/>
        <end position="73"/>
    </location>
</feature>
<dbReference type="Pfam" id="PF01037">
    <property type="entry name" value="AsnC_trans_reg"/>
    <property type="match status" value="1"/>
</dbReference>
<sequence>MFKLPELDQTDIQLLKILQNNADFPYKQIAKLLHKSEPVIYDRIRSLRNKGYIQSSVILLNLQKIQQMLTVYVQIKLNEHSAQALNLFQETVTNFDEVMECYHMTGNYDFKLKVVIPDMPAYNNFIRCRLSAVPNLGAVESHFVIAQHKHETAYKLG</sequence>
<dbReference type="InterPro" id="IPR036390">
    <property type="entry name" value="WH_DNA-bd_sf"/>
</dbReference>
<keyword evidence="6" id="KW-1185">Reference proteome</keyword>
<reference evidence="5 6" key="1">
    <citation type="submission" date="2018-06" db="EMBL/GenBank/DDBJ databases">
        <title>Genomic Encyclopedia of Archaeal and Bacterial Type Strains, Phase II (KMG-II): from individual species to whole genera.</title>
        <authorList>
            <person name="Goeker M."/>
        </authorList>
    </citation>
    <scope>NUCLEOTIDE SEQUENCE [LARGE SCALE GENOMIC DNA]</scope>
    <source>
        <strain evidence="5 6">DSM 27372</strain>
    </source>
</reference>
<evidence type="ECO:0000256" key="3">
    <source>
        <dbReference type="ARBA" id="ARBA00023163"/>
    </source>
</evidence>
<dbReference type="EMBL" id="QKLU01000010">
    <property type="protein sequence ID" value="PYF69380.1"/>
    <property type="molecule type" value="Genomic_DNA"/>
</dbReference>
<evidence type="ECO:0000313" key="6">
    <source>
        <dbReference type="Proteomes" id="UP000248198"/>
    </source>
</evidence>
<dbReference type="GO" id="GO:0043200">
    <property type="term" value="P:response to amino acid"/>
    <property type="evidence" value="ECO:0007669"/>
    <property type="project" value="TreeGrafter"/>
</dbReference>
<dbReference type="PROSITE" id="PS50956">
    <property type="entry name" value="HTH_ASNC_2"/>
    <property type="match status" value="1"/>
</dbReference>
<comment type="caution">
    <text evidence="5">The sequence shown here is derived from an EMBL/GenBank/DDBJ whole genome shotgun (WGS) entry which is preliminary data.</text>
</comment>
<dbReference type="PANTHER" id="PTHR30154">
    <property type="entry name" value="LEUCINE-RESPONSIVE REGULATORY PROTEIN"/>
    <property type="match status" value="1"/>
</dbReference>
<keyword evidence="3" id="KW-0804">Transcription</keyword>
<accession>A0A318U6Y2</accession>
<dbReference type="InterPro" id="IPR019888">
    <property type="entry name" value="Tscrpt_reg_AsnC-like"/>
</dbReference>
<evidence type="ECO:0000313" key="5">
    <source>
        <dbReference type="EMBL" id="PYF69380.1"/>
    </source>
</evidence>
<dbReference type="SMART" id="SM00344">
    <property type="entry name" value="HTH_ASNC"/>
    <property type="match status" value="1"/>
</dbReference>
<dbReference type="RefSeq" id="WP_110834348.1">
    <property type="nucleotide sequence ID" value="NZ_QKLU01000010.1"/>
</dbReference>
<dbReference type="Gene3D" id="1.10.10.10">
    <property type="entry name" value="Winged helix-like DNA-binding domain superfamily/Winged helix DNA-binding domain"/>
    <property type="match status" value="1"/>
</dbReference>
<dbReference type="AlphaFoldDB" id="A0A318U6Y2"/>
<dbReference type="Proteomes" id="UP000248198">
    <property type="component" value="Unassembled WGS sequence"/>
</dbReference>
<dbReference type="Gene3D" id="3.30.70.920">
    <property type="match status" value="1"/>
</dbReference>
<protein>
    <submittedName>
        <fullName evidence="5">DNA-binding Lrp family transcriptional regulator</fullName>
    </submittedName>
</protein>
<evidence type="ECO:0000256" key="2">
    <source>
        <dbReference type="ARBA" id="ARBA00023125"/>
    </source>
</evidence>
<organism evidence="5 6">
    <name type="scientific">Pedobacter nutrimenti</name>
    <dbReference type="NCBI Taxonomy" id="1241337"/>
    <lineage>
        <taxon>Bacteria</taxon>
        <taxon>Pseudomonadati</taxon>
        <taxon>Bacteroidota</taxon>
        <taxon>Sphingobacteriia</taxon>
        <taxon>Sphingobacteriales</taxon>
        <taxon>Sphingobacteriaceae</taxon>
        <taxon>Pedobacter</taxon>
    </lineage>
</organism>
<dbReference type="InterPro" id="IPR036388">
    <property type="entry name" value="WH-like_DNA-bd_sf"/>
</dbReference>
<evidence type="ECO:0000256" key="1">
    <source>
        <dbReference type="ARBA" id="ARBA00023015"/>
    </source>
</evidence>
<evidence type="ECO:0000259" key="4">
    <source>
        <dbReference type="PROSITE" id="PS50956"/>
    </source>
</evidence>
<proteinExistence type="predicted"/>
<keyword evidence="2 5" id="KW-0238">DNA-binding</keyword>
<dbReference type="PANTHER" id="PTHR30154:SF34">
    <property type="entry name" value="TRANSCRIPTIONAL REGULATOR AZLB"/>
    <property type="match status" value="1"/>
</dbReference>
<dbReference type="InterPro" id="IPR011008">
    <property type="entry name" value="Dimeric_a/b-barrel"/>
</dbReference>